<accession>A0A833EA93</accession>
<dbReference type="EMBL" id="DQVM01000110">
    <property type="protein sequence ID" value="HIQ30029.1"/>
    <property type="molecule type" value="Genomic_DNA"/>
</dbReference>
<organism evidence="5 6">
    <name type="scientific">Caldiarchaeum subterraneum</name>
    <dbReference type="NCBI Taxonomy" id="311458"/>
    <lineage>
        <taxon>Archaea</taxon>
        <taxon>Nitrososphaerota</taxon>
        <taxon>Candidatus Caldarchaeales</taxon>
        <taxon>Candidatus Caldarchaeaceae</taxon>
        <taxon>Candidatus Caldarchaeum</taxon>
    </lineage>
</organism>
<keyword evidence="2" id="KW-0238">DNA-binding</keyword>
<keyword evidence="1" id="KW-0805">Transcription regulation</keyword>
<evidence type="ECO:0000313" key="6">
    <source>
        <dbReference type="Proteomes" id="UP000608579"/>
    </source>
</evidence>
<dbReference type="SMART" id="SM00344">
    <property type="entry name" value="HTH_ASNC"/>
    <property type="match status" value="1"/>
</dbReference>
<dbReference type="InterPro" id="IPR036390">
    <property type="entry name" value="WH_DNA-bd_sf"/>
</dbReference>
<protein>
    <submittedName>
        <fullName evidence="5">Lrp/AsnC family transcriptional regulator</fullName>
    </submittedName>
</protein>
<dbReference type="InterPro" id="IPR011991">
    <property type="entry name" value="ArsR-like_HTH"/>
</dbReference>
<dbReference type="InterPro" id="IPR019887">
    <property type="entry name" value="Tscrpt_reg_AsnC/Lrp_C"/>
</dbReference>
<evidence type="ECO:0000259" key="4">
    <source>
        <dbReference type="PROSITE" id="PS50956"/>
    </source>
</evidence>
<dbReference type="PRINTS" id="PR00033">
    <property type="entry name" value="HTHASNC"/>
</dbReference>
<sequence>MDLDELDMKILSLLQEDGRMSFAEISRRLNVNENTVRFRFSRLLNRGVIRKIVALIDPRMIGINQSAALMLKIDPEKMDDVLKELREMREIPNIYQLSGDYDAIVVVMARDMNELHGIVSRIKKIKGVTEVNTLVTIRIVKSEVKFSLTR</sequence>
<dbReference type="SUPFAM" id="SSF46785">
    <property type="entry name" value="Winged helix' DNA-binding domain"/>
    <property type="match status" value="1"/>
</dbReference>
<dbReference type="InterPro" id="IPR000485">
    <property type="entry name" value="AsnC-type_HTH_dom"/>
</dbReference>
<dbReference type="InterPro" id="IPR019888">
    <property type="entry name" value="Tscrpt_reg_AsnC-like"/>
</dbReference>
<name>A0A833EA93_CALS0</name>
<dbReference type="GO" id="GO:0043200">
    <property type="term" value="P:response to amino acid"/>
    <property type="evidence" value="ECO:0007669"/>
    <property type="project" value="TreeGrafter"/>
</dbReference>
<comment type="caution">
    <text evidence="5">The sequence shown here is derived from an EMBL/GenBank/DDBJ whole genome shotgun (WGS) entry which is preliminary data.</text>
</comment>
<dbReference type="Gene3D" id="1.10.10.10">
    <property type="entry name" value="Winged helix-like DNA-binding domain superfamily/Winged helix DNA-binding domain"/>
    <property type="match status" value="1"/>
</dbReference>
<dbReference type="CDD" id="cd00090">
    <property type="entry name" value="HTH_ARSR"/>
    <property type="match status" value="1"/>
</dbReference>
<evidence type="ECO:0000256" key="1">
    <source>
        <dbReference type="ARBA" id="ARBA00023015"/>
    </source>
</evidence>
<dbReference type="InterPro" id="IPR036388">
    <property type="entry name" value="WH-like_DNA-bd_sf"/>
</dbReference>
<evidence type="ECO:0000256" key="2">
    <source>
        <dbReference type="ARBA" id="ARBA00023125"/>
    </source>
</evidence>
<dbReference type="InterPro" id="IPR011008">
    <property type="entry name" value="Dimeric_a/b-barrel"/>
</dbReference>
<dbReference type="Gene3D" id="3.30.70.920">
    <property type="match status" value="1"/>
</dbReference>
<dbReference type="PROSITE" id="PS50956">
    <property type="entry name" value="HTH_ASNC_2"/>
    <property type="match status" value="1"/>
</dbReference>
<dbReference type="Pfam" id="PF01037">
    <property type="entry name" value="AsnC_trans_reg"/>
    <property type="match status" value="1"/>
</dbReference>
<reference evidence="5" key="1">
    <citation type="journal article" date="2020" name="ISME J.">
        <title>Gammaproteobacteria mediating utilization of methyl-, sulfur- and petroleum organic compounds in deep ocean hydrothermal plumes.</title>
        <authorList>
            <person name="Zhou Z."/>
            <person name="Liu Y."/>
            <person name="Pan J."/>
            <person name="Cron B.R."/>
            <person name="Toner B.M."/>
            <person name="Anantharaman K."/>
            <person name="Breier J.A."/>
            <person name="Dick G.J."/>
            <person name="Li M."/>
        </authorList>
    </citation>
    <scope>NUCLEOTIDE SEQUENCE</scope>
    <source>
        <strain evidence="5">SZUA-1515</strain>
    </source>
</reference>
<keyword evidence="3" id="KW-0804">Transcription</keyword>
<proteinExistence type="predicted"/>
<dbReference type="PANTHER" id="PTHR30154:SF34">
    <property type="entry name" value="TRANSCRIPTIONAL REGULATOR AZLB"/>
    <property type="match status" value="1"/>
</dbReference>
<dbReference type="Pfam" id="PF13404">
    <property type="entry name" value="HTH_AsnC-type"/>
    <property type="match status" value="1"/>
</dbReference>
<evidence type="ECO:0000256" key="3">
    <source>
        <dbReference type="ARBA" id="ARBA00023163"/>
    </source>
</evidence>
<dbReference type="PANTHER" id="PTHR30154">
    <property type="entry name" value="LEUCINE-RESPONSIVE REGULATORY PROTEIN"/>
    <property type="match status" value="1"/>
</dbReference>
<dbReference type="GO" id="GO:0005829">
    <property type="term" value="C:cytosol"/>
    <property type="evidence" value="ECO:0007669"/>
    <property type="project" value="TreeGrafter"/>
</dbReference>
<dbReference type="GO" id="GO:0043565">
    <property type="term" value="F:sequence-specific DNA binding"/>
    <property type="evidence" value="ECO:0007669"/>
    <property type="project" value="InterPro"/>
</dbReference>
<gene>
    <name evidence="5" type="ORF">EYH45_05635</name>
</gene>
<dbReference type="Proteomes" id="UP000608579">
    <property type="component" value="Unassembled WGS sequence"/>
</dbReference>
<feature type="domain" description="HTH asnC-type" evidence="4">
    <location>
        <begin position="3"/>
        <end position="64"/>
    </location>
</feature>
<dbReference type="SUPFAM" id="SSF54909">
    <property type="entry name" value="Dimeric alpha+beta barrel"/>
    <property type="match status" value="1"/>
</dbReference>
<evidence type="ECO:0000313" key="5">
    <source>
        <dbReference type="EMBL" id="HIQ30029.1"/>
    </source>
</evidence>
<dbReference type="AlphaFoldDB" id="A0A833EA93"/>